<evidence type="ECO:0000313" key="1">
    <source>
        <dbReference type="EMBL" id="SFB94441.1"/>
    </source>
</evidence>
<evidence type="ECO:0000313" key="4">
    <source>
        <dbReference type="Proteomes" id="UP000198940"/>
    </source>
</evidence>
<dbReference type="EMBL" id="FRAT01000006">
    <property type="protein sequence ID" value="SHL06021.1"/>
    <property type="molecule type" value="Genomic_DNA"/>
</dbReference>
<accession>A0A1M6XJ95</accession>
<comment type="caution">
    <text evidence="2">The sequence shown here is derived from an EMBL/GenBank/DDBJ whole genome shotgun (WGS) entry which is preliminary data.</text>
</comment>
<dbReference type="EMBL" id="FOKU01000004">
    <property type="protein sequence ID" value="SFB94441.1"/>
    <property type="molecule type" value="Genomic_DNA"/>
</dbReference>
<evidence type="ECO:0000313" key="2">
    <source>
        <dbReference type="EMBL" id="SHL06021.1"/>
    </source>
</evidence>
<dbReference type="Proteomes" id="UP000198940">
    <property type="component" value="Unassembled WGS sequence"/>
</dbReference>
<name>A0A1M6XJ95_9FLAO</name>
<dbReference type="STRING" id="1055723.SAMN05216293_2597"/>
<dbReference type="AlphaFoldDB" id="A0A1M6XJ95"/>
<gene>
    <name evidence="1" type="ORF">SAMN04487891_1046</name>
    <name evidence="2" type="ORF">SAMN05216293_2597</name>
</gene>
<proteinExistence type="predicted"/>
<dbReference type="Proteomes" id="UP000184031">
    <property type="component" value="Unassembled WGS sequence"/>
</dbReference>
<dbReference type="RefSeq" id="WP_072880432.1">
    <property type="nucleotide sequence ID" value="NZ_FOKU01000004.1"/>
</dbReference>
<sequence>MNKSTENTNGVTGIVSEARILNPEIGNYEEHFINERFRYIVRLSNGRLEMSREIVQDYEIQPNSISKERIQRVADSFSNS</sequence>
<dbReference type="OrthoDB" id="1189822at2"/>
<organism evidence="2 3">
    <name type="scientific">Flagellimonas taeanensis</name>
    <dbReference type="NCBI Taxonomy" id="1005926"/>
    <lineage>
        <taxon>Bacteria</taxon>
        <taxon>Pseudomonadati</taxon>
        <taxon>Bacteroidota</taxon>
        <taxon>Flavobacteriia</taxon>
        <taxon>Flavobacteriales</taxon>
        <taxon>Flavobacteriaceae</taxon>
        <taxon>Flagellimonas</taxon>
    </lineage>
</organism>
<protein>
    <submittedName>
        <fullName evidence="2">Uncharacterized protein</fullName>
    </submittedName>
</protein>
<keyword evidence="4" id="KW-1185">Reference proteome</keyword>
<evidence type="ECO:0000313" key="3">
    <source>
        <dbReference type="Proteomes" id="UP000184031"/>
    </source>
</evidence>
<reference evidence="2 3" key="1">
    <citation type="submission" date="2016-11" db="EMBL/GenBank/DDBJ databases">
        <authorList>
            <person name="Varghese N."/>
            <person name="Submissions S."/>
        </authorList>
    </citation>
    <scope>NUCLEOTIDE SEQUENCE [LARGE SCALE GENOMIC DNA]</scope>
    <source>
        <strain evidence="2 3">CGMCC 1.12174</strain>
        <strain evidence="1 4">DSM 26351</strain>
    </source>
</reference>